<accession>A0A0F9DLS0</accession>
<comment type="caution">
    <text evidence="1">The sequence shown here is derived from an EMBL/GenBank/DDBJ whole genome shotgun (WGS) entry which is preliminary data.</text>
</comment>
<protein>
    <submittedName>
        <fullName evidence="1">Uncharacterized protein</fullName>
    </submittedName>
</protein>
<gene>
    <name evidence="1" type="ORF">LCGC14_2182850</name>
</gene>
<dbReference type="EMBL" id="LAZR01028417">
    <property type="protein sequence ID" value="KKL62673.1"/>
    <property type="molecule type" value="Genomic_DNA"/>
</dbReference>
<dbReference type="AlphaFoldDB" id="A0A0F9DLS0"/>
<reference evidence="1" key="1">
    <citation type="journal article" date="2015" name="Nature">
        <title>Complex archaea that bridge the gap between prokaryotes and eukaryotes.</title>
        <authorList>
            <person name="Spang A."/>
            <person name="Saw J.H."/>
            <person name="Jorgensen S.L."/>
            <person name="Zaremba-Niedzwiedzka K."/>
            <person name="Martijn J."/>
            <person name="Lind A.E."/>
            <person name="van Eijk R."/>
            <person name="Schleper C."/>
            <person name="Guy L."/>
            <person name="Ettema T.J."/>
        </authorList>
    </citation>
    <scope>NUCLEOTIDE SEQUENCE</scope>
</reference>
<proteinExistence type="predicted"/>
<name>A0A0F9DLS0_9ZZZZ</name>
<organism evidence="1">
    <name type="scientific">marine sediment metagenome</name>
    <dbReference type="NCBI Taxonomy" id="412755"/>
    <lineage>
        <taxon>unclassified sequences</taxon>
        <taxon>metagenomes</taxon>
        <taxon>ecological metagenomes</taxon>
    </lineage>
</organism>
<evidence type="ECO:0000313" key="1">
    <source>
        <dbReference type="EMBL" id="KKL62673.1"/>
    </source>
</evidence>
<sequence>MNYQCGRFKTGDRGQRYEVTYFNPQTKSRSVFGWSHDQTVADRMRDLINKHPTWRDPKVRDRNCLHEYIYPSTRKCIDCGEVVS</sequence>